<gene>
    <name evidence="1" type="ORF">BCV72DRAFT_219019</name>
</gene>
<name>A0A1X0RJE2_RHIZD</name>
<protein>
    <submittedName>
        <fullName evidence="1">Uncharacterized protein</fullName>
    </submittedName>
</protein>
<evidence type="ECO:0000313" key="1">
    <source>
        <dbReference type="EMBL" id="ORE12126.1"/>
    </source>
</evidence>
<dbReference type="Proteomes" id="UP000242414">
    <property type="component" value="Unassembled WGS sequence"/>
</dbReference>
<proteinExistence type="predicted"/>
<dbReference type="AlphaFoldDB" id="A0A1X0RJE2"/>
<dbReference type="EMBL" id="KV921853">
    <property type="protein sequence ID" value="ORE12126.1"/>
    <property type="molecule type" value="Genomic_DNA"/>
</dbReference>
<reference evidence="1" key="1">
    <citation type="journal article" date="2016" name="Proc. Natl. Acad. Sci. U.S.A.">
        <title>Lipid metabolic changes in an early divergent fungus govern the establishment of a mutualistic symbiosis with endobacteria.</title>
        <authorList>
            <person name="Lastovetsky O.A."/>
            <person name="Gaspar M.L."/>
            <person name="Mondo S.J."/>
            <person name="LaButti K.M."/>
            <person name="Sandor L."/>
            <person name="Grigoriev I.V."/>
            <person name="Henry S.A."/>
            <person name="Pawlowska T.E."/>
        </authorList>
    </citation>
    <scope>NUCLEOTIDE SEQUENCE [LARGE SCALE GENOMIC DNA]</scope>
    <source>
        <strain evidence="1">ATCC 52814</strain>
    </source>
</reference>
<organism evidence="1">
    <name type="scientific">Rhizopus microsporus var. microsporus</name>
    <dbReference type="NCBI Taxonomy" id="86635"/>
    <lineage>
        <taxon>Eukaryota</taxon>
        <taxon>Fungi</taxon>
        <taxon>Fungi incertae sedis</taxon>
        <taxon>Mucoromycota</taxon>
        <taxon>Mucoromycotina</taxon>
        <taxon>Mucoromycetes</taxon>
        <taxon>Mucorales</taxon>
        <taxon>Mucorineae</taxon>
        <taxon>Rhizopodaceae</taxon>
        <taxon>Rhizopus</taxon>
    </lineage>
</organism>
<accession>A0A1X0RJE2</accession>
<sequence length="120" mass="14066">MAKFELENEATKNVFMRVDVPPYTNTIRLLQQYSKNRLHKPWYRCLCSYLKGFTPIILIDCENYIPQKNKAKTIHRSASRLLSILCGQCPSTKDMILDMWFLGTFTAIIKTKQQSPTNFR</sequence>
<dbReference type="VEuPathDB" id="FungiDB:BCV72DRAFT_219019"/>